<keyword evidence="1" id="KW-1133">Transmembrane helix</keyword>
<evidence type="ECO:0000313" key="3">
    <source>
        <dbReference type="Proteomes" id="UP000244722"/>
    </source>
</evidence>
<dbReference type="Proteomes" id="UP000244722">
    <property type="component" value="Unassembled WGS sequence"/>
</dbReference>
<accession>A0A2T7A645</accession>
<dbReference type="AlphaFoldDB" id="A0A2T7A645"/>
<organism evidence="2 3">
    <name type="scientific">Tuber borchii</name>
    <name type="common">White truffle</name>
    <dbReference type="NCBI Taxonomy" id="42251"/>
    <lineage>
        <taxon>Eukaryota</taxon>
        <taxon>Fungi</taxon>
        <taxon>Dikarya</taxon>
        <taxon>Ascomycota</taxon>
        <taxon>Pezizomycotina</taxon>
        <taxon>Pezizomycetes</taxon>
        <taxon>Pezizales</taxon>
        <taxon>Tuberaceae</taxon>
        <taxon>Tuber</taxon>
    </lineage>
</organism>
<dbReference type="EMBL" id="NESQ01000016">
    <property type="protein sequence ID" value="PUU83188.1"/>
    <property type="molecule type" value="Genomic_DNA"/>
</dbReference>
<sequence>MGFLLFCSSFCFPGSCIHSTQSFSFDRKGLQGKKRKERRIHYHMYFILTSFISFILVFTVSCFLFFTLFKGVITQYIIIQASYTYHTKSVVIYIVGFARLCLPWT</sequence>
<reference evidence="2 3" key="1">
    <citation type="submission" date="2017-04" db="EMBL/GenBank/DDBJ databases">
        <title>Draft genome sequence of Tuber borchii Vittad., a whitish edible truffle.</title>
        <authorList>
            <consortium name="DOE Joint Genome Institute"/>
            <person name="Murat C."/>
            <person name="Kuo A."/>
            <person name="Barry K.W."/>
            <person name="Clum A."/>
            <person name="Dockter R.B."/>
            <person name="Fauchery L."/>
            <person name="Iotti M."/>
            <person name="Kohler A."/>
            <person name="Labutti K."/>
            <person name="Lindquist E.A."/>
            <person name="Lipzen A."/>
            <person name="Ohm R.A."/>
            <person name="Wang M."/>
            <person name="Grigoriev I.V."/>
            <person name="Zambonelli A."/>
            <person name="Martin F.M."/>
        </authorList>
    </citation>
    <scope>NUCLEOTIDE SEQUENCE [LARGE SCALE GENOMIC DNA]</scope>
    <source>
        <strain evidence="2 3">Tbo3840</strain>
    </source>
</reference>
<comment type="caution">
    <text evidence="2">The sequence shown here is derived from an EMBL/GenBank/DDBJ whole genome shotgun (WGS) entry which is preliminary data.</text>
</comment>
<protein>
    <submittedName>
        <fullName evidence="2">Uncharacterized protein</fullName>
    </submittedName>
</protein>
<name>A0A2T7A645_TUBBO</name>
<keyword evidence="3" id="KW-1185">Reference proteome</keyword>
<evidence type="ECO:0000313" key="2">
    <source>
        <dbReference type="EMBL" id="PUU83188.1"/>
    </source>
</evidence>
<evidence type="ECO:0000256" key="1">
    <source>
        <dbReference type="SAM" id="Phobius"/>
    </source>
</evidence>
<keyword evidence="1" id="KW-0812">Transmembrane</keyword>
<keyword evidence="1" id="KW-0472">Membrane</keyword>
<proteinExistence type="predicted"/>
<gene>
    <name evidence="2" type="ORF">B9Z19DRAFT_1073209</name>
</gene>
<feature type="transmembrane region" description="Helical" evidence="1">
    <location>
        <begin position="43"/>
        <end position="69"/>
    </location>
</feature>